<protein>
    <recommendedName>
        <fullName evidence="4">Outer membrane insertion C-terminal signal</fullName>
    </recommendedName>
</protein>
<keyword evidence="3" id="KW-1185">Reference proteome</keyword>
<evidence type="ECO:0000313" key="2">
    <source>
        <dbReference type="EMBL" id="SKC04842.1"/>
    </source>
</evidence>
<dbReference type="EMBL" id="FUYV01000009">
    <property type="protein sequence ID" value="SKC04842.1"/>
    <property type="molecule type" value="Genomic_DNA"/>
</dbReference>
<organism evidence="2 3">
    <name type="scientific">Alkalitalea saponilacus</name>
    <dbReference type="NCBI Taxonomy" id="889453"/>
    <lineage>
        <taxon>Bacteria</taxon>
        <taxon>Pseudomonadati</taxon>
        <taxon>Bacteroidota</taxon>
        <taxon>Bacteroidia</taxon>
        <taxon>Marinilabiliales</taxon>
        <taxon>Marinilabiliaceae</taxon>
        <taxon>Alkalitalea</taxon>
    </lineage>
</organism>
<name>A0A1T5G8Z2_9BACT</name>
<sequence>MKKLGLIILLSALLTSFTNAQDYKTGIGLRGGYANGITVKHFISPNAALEGILTSRWKGVQITGLYEIHNRAFNTDRLNWYYGFGGHVGFWDGDNTKKYWGDPGKTYTVVGIDGILGLEYNFAEIPINLSIDWKPSYNLVGHTGYWGDGGAISVRYIF</sequence>
<dbReference type="Proteomes" id="UP000191055">
    <property type="component" value="Unassembled WGS sequence"/>
</dbReference>
<dbReference type="RefSeq" id="WP_079557524.1">
    <property type="nucleotide sequence ID" value="NZ_CP021904.1"/>
</dbReference>
<reference evidence="2 3" key="1">
    <citation type="submission" date="2017-02" db="EMBL/GenBank/DDBJ databases">
        <authorList>
            <person name="Peterson S.W."/>
        </authorList>
    </citation>
    <scope>NUCLEOTIDE SEQUENCE [LARGE SCALE GENOMIC DNA]</scope>
    <source>
        <strain evidence="2 3">DSM 24412</strain>
    </source>
</reference>
<dbReference type="OrthoDB" id="978645at2"/>
<evidence type="ECO:0000256" key="1">
    <source>
        <dbReference type="SAM" id="SignalP"/>
    </source>
</evidence>
<feature type="chain" id="PRO_5010581790" description="Outer membrane insertion C-terminal signal" evidence="1">
    <location>
        <begin position="21"/>
        <end position="158"/>
    </location>
</feature>
<proteinExistence type="predicted"/>
<evidence type="ECO:0000313" key="3">
    <source>
        <dbReference type="Proteomes" id="UP000191055"/>
    </source>
</evidence>
<dbReference type="AlphaFoldDB" id="A0A1T5G8Z2"/>
<gene>
    <name evidence="2" type="ORF">SAMN03080601_01774</name>
</gene>
<keyword evidence="1" id="KW-0732">Signal</keyword>
<accession>A0A1T5G8Z2</accession>
<dbReference type="KEGG" id="asx:CDL62_01370"/>
<feature type="signal peptide" evidence="1">
    <location>
        <begin position="1"/>
        <end position="20"/>
    </location>
</feature>
<dbReference type="STRING" id="889453.SAMN03080601_01774"/>
<evidence type="ECO:0008006" key="4">
    <source>
        <dbReference type="Google" id="ProtNLM"/>
    </source>
</evidence>